<dbReference type="Proteomes" id="UP000002439">
    <property type="component" value="Chromosome"/>
</dbReference>
<name>Q8ZZ28_PYRAE</name>
<dbReference type="EnsemblBacteria" id="AAL62813">
    <property type="protein sequence ID" value="AAL62813"/>
    <property type="gene ID" value="PAE0471"/>
</dbReference>
<dbReference type="InParanoid" id="Q8ZZ28"/>
<gene>
    <name evidence="1" type="ordered locus">PAE0471</name>
</gene>
<dbReference type="HOGENOM" id="CLU_3113206_0_0_2"/>
<sequence>MRMTITYRATAQPLDAHKHYTHWRKGYGKELLKRGRKWFSAIIRLGGAPL</sequence>
<dbReference type="AlphaFoldDB" id="Q8ZZ28"/>
<dbReference type="KEGG" id="pai:PAE0471"/>
<reference evidence="1 2" key="1">
    <citation type="journal article" date="2002" name="Proc. Natl. Acad. Sci. U.S.A.">
        <title>Genome sequence of the hyperthermophilic crenarchaeon Pyrobaculum aerophilum.</title>
        <authorList>
            <person name="Fitz-Gibbon S.T."/>
            <person name="Ladner H."/>
            <person name="Kim U.J."/>
            <person name="Stetter K.O."/>
            <person name="Simon M.I."/>
            <person name="Miller J.H."/>
        </authorList>
    </citation>
    <scope>NUCLEOTIDE SEQUENCE [LARGE SCALE GENOMIC DNA]</scope>
    <source>
        <strain evidence="2">ATCC 51768 / DSM 7523 / JCM 9630 / CIP 104966 / NBRC 100827 / IM2</strain>
    </source>
</reference>
<evidence type="ECO:0000313" key="1">
    <source>
        <dbReference type="EMBL" id="AAL62813.1"/>
    </source>
</evidence>
<keyword evidence="2" id="KW-1185">Reference proteome</keyword>
<dbReference type="STRING" id="178306.PAE0471"/>
<evidence type="ECO:0000313" key="2">
    <source>
        <dbReference type="Proteomes" id="UP000002439"/>
    </source>
</evidence>
<protein>
    <submittedName>
        <fullName evidence="1">Uncharacterized protein</fullName>
    </submittedName>
</protein>
<proteinExistence type="predicted"/>
<organism evidence="1 2">
    <name type="scientific">Pyrobaculum aerophilum (strain ATCC 51768 / DSM 7523 / JCM 9630 / CIP 104966 / NBRC 100827 / IM2)</name>
    <dbReference type="NCBI Taxonomy" id="178306"/>
    <lineage>
        <taxon>Archaea</taxon>
        <taxon>Thermoproteota</taxon>
        <taxon>Thermoprotei</taxon>
        <taxon>Thermoproteales</taxon>
        <taxon>Thermoproteaceae</taxon>
        <taxon>Pyrobaculum</taxon>
    </lineage>
</organism>
<dbReference type="EMBL" id="AE009441">
    <property type="protein sequence ID" value="AAL62813.1"/>
    <property type="molecule type" value="Genomic_DNA"/>
</dbReference>
<accession>Q8ZZ28</accession>